<evidence type="ECO:0000259" key="5">
    <source>
        <dbReference type="SMART" id="SM00872"/>
    </source>
</evidence>
<dbReference type="Gene3D" id="1.20.1270.50">
    <property type="entry name" value="Glycoside hydrolase family 38, central domain"/>
    <property type="match status" value="1"/>
</dbReference>
<dbReference type="Proteomes" id="UP000031561">
    <property type="component" value="Unassembled WGS sequence"/>
</dbReference>
<dbReference type="InterPro" id="IPR037094">
    <property type="entry name" value="Glyco_hydro_38_cen_sf"/>
</dbReference>
<evidence type="ECO:0000256" key="1">
    <source>
        <dbReference type="ARBA" id="ARBA00009792"/>
    </source>
</evidence>
<sequence length="1037" mass="117982">MSNPPPLPPDLESICHRLRGLTQRDIVDQWRVYLGEDLPLDTALSPQHWQHWRAATLNHRRHIAWDRGRQPIWLGQQIVVPADLDGYPLAGLTLRLDLTWWADLAQIYVQGQLIQVGDLYDCFGRILLSSAAQPGAEINVAIRLVSPGHDPGALVRSLLWFEPEDVDQPDPGMIADELEILASYVQEFRPEDLPQLQAMTLDWTQRGQLQGFQAELARFRQGLAAWGDWLKTRRIYWTGHAHLDMAWLWPVSETWTVAERTFASVLSLMADFPELRFCHSSPALYDWIERHRPEQFAQIQEQVAAGRWEVAAGLWIEPEFNLISGESLVRQVLYGQRYVQEKFGAPSTIAWLPDSFGFCWQLPQVLRQGGVDYFVTTKLRWNDTTEFPHCVFKWRSPDGTEIDSLMLPPIGTRIDPVKMTEFGRQWEKSTGSGLSYWLPGLGDHGGGPTRDMLEVARRWDRSPVIPTLQPSTAVEFCQAALRQIPQPPVWENELYLEFHRGCYTSHADQKRYNRQCESALMEAELFAAIATLIADQPYPKQDLEQAWKQVLFNQFHDILPGSSIPEVFQDANQDWAAALGTGQRIRDAALRAIGQQIHCPPPANSPEAQALVVFNSLNWDRSGWVRTQIPNSLRPGNLQVVDDQGTPTSTWVAADHTLWFWIDGLPSIGYRIYWAMPAATAPPPAPPPDHWQLENEHLQVTLDPTTGTLARIYDKVAQRDCLRAPGNELQFFQDQGQYWDAWNIDPHYAEHRLPNAEVTALDWIRWHGPEQRIRVTLKFQASQFIQDYVLVDHCPYLTVETTVDWQTDHVLVKAAFPLTLCTDRVTCDMPCGAIQRPTLPNPKPLEAWQTAKWEIPALHWADLSEADQTYGVSLLNDCKHGYDAQPSQIRITLLRGSTWPDPRGDRGYHAFRYALYPHGGTWQQAQTTQRGYELNRPLLVQWGSSPAGSLPPQQSFLSLPPNLMLMAFKQSEADNQHWILRCYESQGTPTDWTGTLHGLNLSPTARVDGLEQPNGPLPERIEPWQIVAVQLASNPGC</sequence>
<dbReference type="SUPFAM" id="SSF88713">
    <property type="entry name" value="Glycoside hydrolase/deacetylase"/>
    <property type="match status" value="1"/>
</dbReference>
<evidence type="ECO:0000313" key="6">
    <source>
        <dbReference type="EMBL" id="MCM1982154.1"/>
    </source>
</evidence>
<evidence type="ECO:0000256" key="2">
    <source>
        <dbReference type="ARBA" id="ARBA00022723"/>
    </source>
</evidence>
<dbReference type="Pfam" id="PF07748">
    <property type="entry name" value="Glyco_hydro_38C"/>
    <property type="match status" value="1"/>
</dbReference>
<protein>
    <submittedName>
        <fullName evidence="6">Alpha-mannosidase</fullName>
    </submittedName>
</protein>
<dbReference type="Pfam" id="PF17677">
    <property type="entry name" value="Glyco_hydro38C2"/>
    <property type="match status" value="1"/>
</dbReference>
<dbReference type="PANTHER" id="PTHR46017">
    <property type="entry name" value="ALPHA-MANNOSIDASE 2C1"/>
    <property type="match status" value="1"/>
</dbReference>
<dbReference type="Gene3D" id="3.20.110.10">
    <property type="entry name" value="Glycoside hydrolase 38, N terminal domain"/>
    <property type="match status" value="1"/>
</dbReference>
<comment type="similarity">
    <text evidence="1">Belongs to the glycosyl hydrolase 38 family.</text>
</comment>
<dbReference type="Pfam" id="PF09261">
    <property type="entry name" value="Alpha-mann_mid"/>
    <property type="match status" value="1"/>
</dbReference>
<accession>A0ABD4T0Q0</accession>
<keyword evidence="3" id="KW-0378">Hydrolase</keyword>
<dbReference type="SUPFAM" id="SSF74650">
    <property type="entry name" value="Galactose mutarotase-like"/>
    <property type="match status" value="1"/>
</dbReference>
<evidence type="ECO:0000256" key="4">
    <source>
        <dbReference type="ARBA" id="ARBA00023295"/>
    </source>
</evidence>
<dbReference type="Pfam" id="PF01074">
    <property type="entry name" value="Glyco_hydro_38N"/>
    <property type="match status" value="1"/>
</dbReference>
<gene>
    <name evidence="6" type="ORF">QQ91_0004825</name>
</gene>
<dbReference type="PANTHER" id="PTHR46017:SF1">
    <property type="entry name" value="ALPHA-MANNOSIDASE 2C1"/>
    <property type="match status" value="1"/>
</dbReference>
<dbReference type="FunFam" id="1.20.1270.50:FF:000004">
    <property type="entry name" value="alpha-mannosidase 2C1 isoform X1"/>
    <property type="match status" value="1"/>
</dbReference>
<dbReference type="CDD" id="cd10789">
    <property type="entry name" value="GH38N_AMII_ER_cytosolic"/>
    <property type="match status" value="1"/>
</dbReference>
<dbReference type="SUPFAM" id="SSF88688">
    <property type="entry name" value="Families 57/38 glycoside transferase middle domain"/>
    <property type="match status" value="1"/>
</dbReference>
<dbReference type="InterPro" id="IPR011013">
    <property type="entry name" value="Gal_mutarotase_sf_dom"/>
</dbReference>
<reference evidence="6 7" key="1">
    <citation type="journal article" date="2015" name="Genome Announc.">
        <title>Draft Genome Sequence of Filamentous Marine Cyanobacterium Lyngbya confervoides Strain BDU141951.</title>
        <authorList>
            <person name="Chandrababunaidu M.M."/>
            <person name="Sen D."/>
            <person name="Tripathy S."/>
        </authorList>
    </citation>
    <scope>NUCLEOTIDE SEQUENCE [LARGE SCALE GENOMIC DNA]</scope>
    <source>
        <strain evidence="6 7">BDU141951</strain>
    </source>
</reference>
<dbReference type="RefSeq" id="WP_166283952.1">
    <property type="nucleotide sequence ID" value="NZ_JTHE03000032.1"/>
</dbReference>
<dbReference type="AlphaFoldDB" id="A0ABD4T0Q0"/>
<comment type="caution">
    <text evidence="6">The sequence shown here is derived from an EMBL/GenBank/DDBJ whole genome shotgun (WGS) entry which is preliminary data.</text>
</comment>
<dbReference type="InterPro" id="IPR011682">
    <property type="entry name" value="Glyco_hydro_38_C"/>
</dbReference>
<dbReference type="SMART" id="SM00872">
    <property type="entry name" value="Alpha-mann_mid"/>
    <property type="match status" value="1"/>
</dbReference>
<keyword evidence="7" id="KW-1185">Reference proteome</keyword>
<dbReference type="InterPro" id="IPR000602">
    <property type="entry name" value="Glyco_hydro_38_N"/>
</dbReference>
<dbReference type="GO" id="GO:0016798">
    <property type="term" value="F:hydrolase activity, acting on glycosyl bonds"/>
    <property type="evidence" value="ECO:0007669"/>
    <property type="project" value="UniProtKB-KW"/>
</dbReference>
<dbReference type="InterPro" id="IPR041147">
    <property type="entry name" value="GH38_C"/>
</dbReference>
<proteinExistence type="inferred from homology"/>
<evidence type="ECO:0000313" key="7">
    <source>
        <dbReference type="Proteomes" id="UP000031561"/>
    </source>
</evidence>
<organism evidence="6 7">
    <name type="scientific">Lyngbya confervoides BDU141951</name>
    <dbReference type="NCBI Taxonomy" id="1574623"/>
    <lineage>
        <taxon>Bacteria</taxon>
        <taxon>Bacillati</taxon>
        <taxon>Cyanobacteriota</taxon>
        <taxon>Cyanophyceae</taxon>
        <taxon>Oscillatoriophycideae</taxon>
        <taxon>Oscillatoriales</taxon>
        <taxon>Microcoleaceae</taxon>
        <taxon>Lyngbya</taxon>
    </lineage>
</organism>
<dbReference type="InterPro" id="IPR015341">
    <property type="entry name" value="Glyco_hydro_38_cen"/>
</dbReference>
<name>A0ABD4T0Q0_9CYAN</name>
<dbReference type="InterPro" id="IPR027291">
    <property type="entry name" value="Glyco_hydro_38_N_sf"/>
</dbReference>
<evidence type="ECO:0000256" key="3">
    <source>
        <dbReference type="ARBA" id="ARBA00022801"/>
    </source>
</evidence>
<dbReference type="InterPro" id="IPR011330">
    <property type="entry name" value="Glyco_hydro/deAcase_b/a-brl"/>
</dbReference>
<dbReference type="EMBL" id="JTHE03000032">
    <property type="protein sequence ID" value="MCM1982154.1"/>
    <property type="molecule type" value="Genomic_DNA"/>
</dbReference>
<keyword evidence="2" id="KW-0479">Metal-binding</keyword>
<keyword evidence="4" id="KW-0326">Glycosidase</keyword>
<feature type="domain" description="Glycoside hydrolase family 38 central" evidence="5">
    <location>
        <begin position="497"/>
        <end position="575"/>
    </location>
</feature>
<dbReference type="GO" id="GO:0046872">
    <property type="term" value="F:metal ion binding"/>
    <property type="evidence" value="ECO:0007669"/>
    <property type="project" value="UniProtKB-KW"/>
</dbReference>
<dbReference type="Gene3D" id="2.70.98.30">
    <property type="entry name" value="Golgi alpha-mannosidase II, domain 4"/>
    <property type="match status" value="1"/>
</dbReference>
<dbReference type="InterPro" id="IPR028995">
    <property type="entry name" value="Glyco_hydro_57/38_cen_sf"/>
</dbReference>